<dbReference type="InterPro" id="IPR030390">
    <property type="entry name" value="MeTrfase_TrmA_AS"/>
</dbReference>
<comment type="similarity">
    <text evidence="4">Belongs to the class I-like SAM-binding methyltransferase superfamily. RNA M5U methyltransferase family.</text>
</comment>
<evidence type="ECO:0000256" key="5">
    <source>
        <dbReference type="PROSITE-ProRule" id="PRU10015"/>
    </source>
</evidence>
<dbReference type="InterPro" id="IPR012340">
    <property type="entry name" value="NA-bd_OB-fold"/>
</dbReference>
<dbReference type="PROSITE" id="PS51687">
    <property type="entry name" value="SAM_MT_RNA_M5U"/>
    <property type="match status" value="1"/>
</dbReference>
<feature type="binding site" evidence="4">
    <location>
        <position position="336"/>
    </location>
    <ligand>
        <name>S-adenosyl-L-methionine</name>
        <dbReference type="ChEBI" id="CHEBI:59789"/>
    </ligand>
</feature>
<dbReference type="InterPro" id="IPR010280">
    <property type="entry name" value="U5_MeTrfase_fam"/>
</dbReference>
<dbReference type="InterPro" id="IPR002792">
    <property type="entry name" value="TRAM_dom"/>
</dbReference>
<evidence type="ECO:0000259" key="6">
    <source>
        <dbReference type="PROSITE" id="PS50926"/>
    </source>
</evidence>
<dbReference type="NCBIfam" id="TIGR00479">
    <property type="entry name" value="rumA"/>
    <property type="match status" value="1"/>
</dbReference>
<feature type="domain" description="TRAM" evidence="6">
    <location>
        <begin position="3"/>
        <end position="61"/>
    </location>
</feature>
<name>A0A1U7JAX3_9CYAN</name>
<proteinExistence type="inferred from homology"/>
<dbReference type="Gene3D" id="3.40.50.150">
    <property type="entry name" value="Vaccinia Virus protein VP39"/>
    <property type="match status" value="1"/>
</dbReference>
<dbReference type="AlphaFoldDB" id="A0A1U7JAX3"/>
<evidence type="ECO:0000256" key="2">
    <source>
        <dbReference type="ARBA" id="ARBA00022679"/>
    </source>
</evidence>
<keyword evidence="2 4" id="KW-0808">Transferase</keyword>
<protein>
    <submittedName>
        <fullName evidence="7">23S rRNA (Uracil-5-)-methyltransferase RumA</fullName>
    </submittedName>
</protein>
<dbReference type="PROSITE" id="PS01230">
    <property type="entry name" value="TRMA_1"/>
    <property type="match status" value="1"/>
</dbReference>
<gene>
    <name evidence="7" type="ORF">NIES30_02275</name>
</gene>
<organism evidence="7 8">
    <name type="scientific">Phormidium tenue NIES-30</name>
    <dbReference type="NCBI Taxonomy" id="549789"/>
    <lineage>
        <taxon>Bacteria</taxon>
        <taxon>Bacillati</taxon>
        <taxon>Cyanobacteriota</taxon>
        <taxon>Cyanophyceae</taxon>
        <taxon>Oscillatoriophycideae</taxon>
        <taxon>Oscillatoriales</taxon>
        <taxon>Oscillatoriaceae</taxon>
        <taxon>Phormidium</taxon>
    </lineage>
</organism>
<evidence type="ECO:0000256" key="4">
    <source>
        <dbReference type="PROSITE-ProRule" id="PRU01024"/>
    </source>
</evidence>
<dbReference type="GO" id="GO:0070041">
    <property type="term" value="F:rRNA (uridine-C5-)-methyltransferase activity"/>
    <property type="evidence" value="ECO:0007669"/>
    <property type="project" value="TreeGrafter"/>
</dbReference>
<dbReference type="Proteomes" id="UP000185557">
    <property type="component" value="Unassembled WGS sequence"/>
</dbReference>
<dbReference type="FunFam" id="2.40.50.1070:FF:000003">
    <property type="entry name" value="23S rRNA (Uracil-5-)-methyltransferase RumA"/>
    <property type="match status" value="1"/>
</dbReference>
<keyword evidence="3 4" id="KW-0949">S-adenosyl-L-methionine</keyword>
<dbReference type="PANTHER" id="PTHR11061:SF30">
    <property type="entry name" value="TRNA (URACIL(54)-C(5))-METHYLTRANSFERASE"/>
    <property type="match status" value="1"/>
</dbReference>
<dbReference type="FunFam" id="3.40.50.150:FF:000009">
    <property type="entry name" value="23S rRNA (Uracil(1939)-C(5))-methyltransferase RlmD"/>
    <property type="match status" value="1"/>
</dbReference>
<feature type="binding site" evidence="4">
    <location>
        <position position="315"/>
    </location>
    <ligand>
        <name>S-adenosyl-L-methionine</name>
        <dbReference type="ChEBI" id="CHEBI:59789"/>
    </ligand>
</feature>
<evidence type="ECO:0000313" key="8">
    <source>
        <dbReference type="Proteomes" id="UP000185557"/>
    </source>
</evidence>
<evidence type="ECO:0000256" key="1">
    <source>
        <dbReference type="ARBA" id="ARBA00022603"/>
    </source>
</evidence>
<feature type="binding site" evidence="4">
    <location>
        <position position="286"/>
    </location>
    <ligand>
        <name>S-adenosyl-L-methionine</name>
        <dbReference type="ChEBI" id="CHEBI:59789"/>
    </ligand>
</feature>
<dbReference type="PROSITE" id="PS50926">
    <property type="entry name" value="TRAM"/>
    <property type="match status" value="1"/>
</dbReference>
<dbReference type="CDD" id="cd02440">
    <property type="entry name" value="AdoMet_MTases"/>
    <property type="match status" value="1"/>
</dbReference>
<dbReference type="EMBL" id="MRCG01000001">
    <property type="protein sequence ID" value="OKH50928.1"/>
    <property type="molecule type" value="Genomic_DNA"/>
</dbReference>
<reference evidence="7 8" key="1">
    <citation type="submission" date="2016-11" db="EMBL/GenBank/DDBJ databases">
        <title>Draft Genome Sequences of Nine Cyanobacterial Strains from Diverse Habitats.</title>
        <authorList>
            <person name="Zhu T."/>
            <person name="Hou S."/>
            <person name="Lu X."/>
            <person name="Hess W.R."/>
        </authorList>
    </citation>
    <scope>NUCLEOTIDE SEQUENCE [LARGE SCALE GENOMIC DNA]</scope>
    <source>
        <strain evidence="7 8">NIES-30</strain>
    </source>
</reference>
<evidence type="ECO:0000313" key="7">
    <source>
        <dbReference type="EMBL" id="OKH50928.1"/>
    </source>
</evidence>
<accession>A0A1U7JAX3</accession>
<evidence type="ECO:0000256" key="3">
    <source>
        <dbReference type="ARBA" id="ARBA00022691"/>
    </source>
</evidence>
<feature type="active site" description="Nucleophile" evidence="4">
    <location>
        <position position="412"/>
    </location>
</feature>
<feature type="active site" evidence="5">
    <location>
        <position position="412"/>
    </location>
</feature>
<dbReference type="OrthoDB" id="9804590at2"/>
<sequence>MDQWQQGETLDLEITDLSSSGDGIGRWQDRVVFVPDTVPGDLVRARLVQAKPTFGRAKVRQLLTPSPDRIRAACIVADKCGGCQWQSINYPSQLAAKQQQVLDAFTRLGGFENPKVMPILASEAPLGYRNKATYPLGRSPEGQVKAGYFRQGTHKLVNLNQCPVQDERLNPLLAEIKRDIQERGWSIYTESKHQGRLRHLSLRVGRRTGQMLLTLVSTAPNLKDIELQAQEWRERYPDLVGVCVNLNPDKTNAIFGAETLVIDGVPYIEELFAGLRFRIHATTFFQVNTEQAEQVLQIILNELQLTGSETVIDAYCGVGTLTLPLAQQAKRVMGLEVQAEAVAQGLANAGLNGIDNVEFRAGDVGALLVEAAASLSDPLDIVVLDPPRKGCDRSVLDALIELRPPRIVYMSCDPATLARDLKILREEGGYSLTKAQPADFFPQTPHVECVAFLVA</sequence>
<keyword evidence="8" id="KW-1185">Reference proteome</keyword>
<dbReference type="Pfam" id="PF05958">
    <property type="entry name" value="tRNA_U5-meth_tr"/>
    <property type="match status" value="2"/>
</dbReference>
<dbReference type="InterPro" id="IPR029063">
    <property type="entry name" value="SAM-dependent_MTases_sf"/>
</dbReference>
<dbReference type="Gene3D" id="2.40.50.140">
    <property type="entry name" value="Nucleic acid-binding proteins"/>
    <property type="match status" value="1"/>
</dbReference>
<feature type="binding site" evidence="4">
    <location>
        <position position="385"/>
    </location>
    <ligand>
        <name>S-adenosyl-L-methionine</name>
        <dbReference type="ChEBI" id="CHEBI:59789"/>
    </ligand>
</feature>
<dbReference type="Gene3D" id="2.40.50.1070">
    <property type="match status" value="1"/>
</dbReference>
<dbReference type="STRING" id="549789.NIES30_02275"/>
<comment type="caution">
    <text evidence="7">The sequence shown here is derived from an EMBL/GenBank/DDBJ whole genome shotgun (WGS) entry which is preliminary data.</text>
</comment>
<keyword evidence="1 4" id="KW-0489">Methyltransferase</keyword>
<dbReference type="Pfam" id="PF01938">
    <property type="entry name" value="TRAM"/>
    <property type="match status" value="1"/>
</dbReference>
<dbReference type="SUPFAM" id="SSF50249">
    <property type="entry name" value="Nucleic acid-binding proteins"/>
    <property type="match status" value="1"/>
</dbReference>
<dbReference type="RefSeq" id="WP_073606740.1">
    <property type="nucleotide sequence ID" value="NZ_MRCG01000001.1"/>
</dbReference>
<dbReference type="GO" id="GO:0070475">
    <property type="term" value="P:rRNA base methylation"/>
    <property type="evidence" value="ECO:0007669"/>
    <property type="project" value="TreeGrafter"/>
</dbReference>
<dbReference type="SUPFAM" id="SSF53335">
    <property type="entry name" value="S-adenosyl-L-methionine-dependent methyltransferases"/>
    <property type="match status" value="1"/>
</dbReference>
<dbReference type="PANTHER" id="PTHR11061">
    <property type="entry name" value="RNA M5U METHYLTRANSFERASE"/>
    <property type="match status" value="1"/>
</dbReference>